<comment type="similarity">
    <text evidence="1 2">Belongs to the peptidase M14 family.</text>
</comment>
<dbReference type="Gene3D" id="3.40.630.10">
    <property type="entry name" value="Zn peptidases"/>
    <property type="match status" value="1"/>
</dbReference>
<dbReference type="GO" id="GO:0008270">
    <property type="term" value="F:zinc ion binding"/>
    <property type="evidence" value="ECO:0007669"/>
    <property type="project" value="InterPro"/>
</dbReference>
<feature type="active site" description="Proton donor/acceptor" evidence="2">
    <location>
        <position position="156"/>
    </location>
</feature>
<dbReference type="GO" id="GO:0006508">
    <property type="term" value="P:proteolysis"/>
    <property type="evidence" value="ECO:0007669"/>
    <property type="project" value="InterPro"/>
</dbReference>
<protein>
    <submittedName>
        <fullName evidence="4">Carboxypeptidase 2</fullName>
    </submittedName>
</protein>
<dbReference type="GO" id="GO:0004181">
    <property type="term" value="F:metallocarboxypeptidase activity"/>
    <property type="evidence" value="ECO:0007669"/>
    <property type="project" value="InterPro"/>
</dbReference>
<dbReference type="InterPro" id="IPR000834">
    <property type="entry name" value="Peptidase_M14"/>
</dbReference>
<dbReference type="PROSITE" id="PS52035">
    <property type="entry name" value="PEPTIDASE_M14"/>
    <property type="match status" value="1"/>
</dbReference>
<dbReference type="GeneID" id="71989649"/>
<keyword evidence="5" id="KW-1185">Reference proteome</keyword>
<dbReference type="Proteomes" id="UP000756132">
    <property type="component" value="Chromosome 9"/>
</dbReference>
<proteinExistence type="inferred from homology"/>
<evidence type="ECO:0000256" key="2">
    <source>
        <dbReference type="PROSITE-ProRule" id="PRU01379"/>
    </source>
</evidence>
<dbReference type="EMBL" id="CP090171">
    <property type="protein sequence ID" value="UJO22103.1"/>
    <property type="molecule type" value="Genomic_DNA"/>
</dbReference>
<dbReference type="SUPFAM" id="SSF53187">
    <property type="entry name" value="Zn-dependent exopeptidases"/>
    <property type="match status" value="1"/>
</dbReference>
<evidence type="ECO:0000313" key="5">
    <source>
        <dbReference type="Proteomes" id="UP000756132"/>
    </source>
</evidence>
<dbReference type="AlphaFoldDB" id="A0A9Q8UTR7"/>
<dbReference type="OrthoDB" id="3626597at2759"/>
<accession>A0A9Q8UTR7</accession>
<evidence type="ECO:0000313" key="4">
    <source>
        <dbReference type="EMBL" id="UJO22103.1"/>
    </source>
</evidence>
<dbReference type="KEGG" id="ffu:CLAFUR5_09771"/>
<reference evidence="4" key="1">
    <citation type="submission" date="2021-12" db="EMBL/GenBank/DDBJ databases">
        <authorList>
            <person name="Zaccaron A."/>
            <person name="Stergiopoulos I."/>
        </authorList>
    </citation>
    <scope>NUCLEOTIDE SEQUENCE</scope>
    <source>
        <strain evidence="4">Race5_Kim</strain>
    </source>
</reference>
<keyword evidence="4" id="KW-0645">Protease</keyword>
<reference evidence="4" key="2">
    <citation type="journal article" date="2022" name="Microb. Genom.">
        <title>A chromosome-scale genome assembly of the tomato pathogen Cladosporium fulvum reveals a compartmentalized genome architecture and the presence of a dispensable chromosome.</title>
        <authorList>
            <person name="Zaccaron A.Z."/>
            <person name="Chen L.H."/>
            <person name="Samaras A."/>
            <person name="Stergiopoulos I."/>
        </authorList>
    </citation>
    <scope>NUCLEOTIDE SEQUENCE</scope>
    <source>
        <strain evidence="4">Race5_Kim</strain>
    </source>
</reference>
<dbReference type="RefSeq" id="XP_047766469.1">
    <property type="nucleotide sequence ID" value="XM_047908919.1"/>
</dbReference>
<dbReference type="OMA" id="HEFIASK"/>
<organism evidence="4 5">
    <name type="scientific">Passalora fulva</name>
    <name type="common">Tomato leaf mold</name>
    <name type="synonym">Cladosporium fulvum</name>
    <dbReference type="NCBI Taxonomy" id="5499"/>
    <lineage>
        <taxon>Eukaryota</taxon>
        <taxon>Fungi</taxon>
        <taxon>Dikarya</taxon>
        <taxon>Ascomycota</taxon>
        <taxon>Pezizomycotina</taxon>
        <taxon>Dothideomycetes</taxon>
        <taxon>Dothideomycetidae</taxon>
        <taxon>Mycosphaerellales</taxon>
        <taxon>Mycosphaerellaceae</taxon>
        <taxon>Fulvia</taxon>
    </lineage>
</organism>
<name>A0A9Q8UTR7_PASFU</name>
<keyword evidence="4" id="KW-0121">Carboxypeptidase</keyword>
<sequence length="381" mass="42898">MNIKILPRYNVDGVHYFQRRYTSNVDANRDQLKLDSRQTQQIKKVFSDFDPHISIDVHEFIASKIYGGDYQHGSDAMVAGGNNLNIHPNSREQIFKHWIPAIGERLQSHSLRWEMYAAGKMDFTSGSRILLKEAATEPANGRNSMGLTQSSTFLLETRGIRLADQHFQRRVAAGLLSLEAILEHARDNHQEVLATVQDARKDFTNSKDDIVVTDFPELIKRSFTMVDMNNGSIVQVPIDFYDSTPATANLTRARPEAYLIPRTWIRIAERLQILGLDVETLDYEYRGAVEVYNITSSSLATEITEGHVLNTVTTEALVNLPAGSFLVSTRQKNAALAFVTLEPENVDSYVSFSGIIQRLPAPERYLLAAIWVSLVSTLCHD</sequence>
<evidence type="ECO:0000256" key="1">
    <source>
        <dbReference type="ARBA" id="ARBA00005988"/>
    </source>
</evidence>
<evidence type="ECO:0000259" key="3">
    <source>
        <dbReference type="PROSITE" id="PS52035"/>
    </source>
</evidence>
<keyword evidence="4" id="KW-0378">Hydrolase</keyword>
<feature type="domain" description="Peptidase M14" evidence="3">
    <location>
        <begin position="1"/>
        <end position="185"/>
    </location>
</feature>
<gene>
    <name evidence="4" type="ORF">CLAFUR5_09771</name>
</gene>